<evidence type="ECO:0000256" key="4">
    <source>
        <dbReference type="ARBA" id="ARBA00023125"/>
    </source>
</evidence>
<name>E0TCI2_PARBH</name>
<feature type="domain" description="RNA polymerase sigma-70 region 2" evidence="6">
    <location>
        <begin position="61"/>
        <end position="107"/>
    </location>
</feature>
<dbReference type="eggNOG" id="COG1595">
    <property type="taxonomic scope" value="Bacteria"/>
</dbReference>
<dbReference type="SUPFAM" id="SSF88659">
    <property type="entry name" value="Sigma3 and sigma4 domains of RNA polymerase sigma factors"/>
    <property type="match status" value="1"/>
</dbReference>
<sequence length="192" mass="21791">MVMTIVDFTKASRTPIHQVDLSPCGALMAKAQKGDKAAYTEALSLCDQWLRLYLPRRLAHERIDDAIQETLLAVHRKRHTYDPSRPFPPWFVAIARFKWLDGLRAAYRAEEAELTDDHGIDSHEESVLSRILLQKVMTHLPPAQAEVLRLAKVEGRSIEEISVATGQSASLVKVNIHRARKKLVKLLEKSHE</sequence>
<dbReference type="InterPro" id="IPR039425">
    <property type="entry name" value="RNA_pol_sigma-70-like"/>
</dbReference>
<dbReference type="GO" id="GO:0003677">
    <property type="term" value="F:DNA binding"/>
    <property type="evidence" value="ECO:0007669"/>
    <property type="project" value="UniProtKB-KW"/>
</dbReference>
<evidence type="ECO:0000313" key="8">
    <source>
        <dbReference type="EMBL" id="ADM08571.1"/>
    </source>
</evidence>
<evidence type="ECO:0000256" key="1">
    <source>
        <dbReference type="ARBA" id="ARBA00010641"/>
    </source>
</evidence>
<organism evidence="8 9">
    <name type="scientific">Parvularcula bermudensis (strain ATCC BAA-594 / HTCC2503 / KCTC 12087)</name>
    <dbReference type="NCBI Taxonomy" id="314260"/>
    <lineage>
        <taxon>Bacteria</taxon>
        <taxon>Pseudomonadati</taxon>
        <taxon>Pseudomonadota</taxon>
        <taxon>Alphaproteobacteria</taxon>
        <taxon>Parvularculales</taxon>
        <taxon>Parvularculaceae</taxon>
        <taxon>Parvularcula</taxon>
    </lineage>
</organism>
<feature type="domain" description="RNA polymerase sigma factor 70 region 4 type 2" evidence="7">
    <location>
        <begin position="132"/>
        <end position="183"/>
    </location>
</feature>
<evidence type="ECO:0000313" key="9">
    <source>
        <dbReference type="Proteomes" id="UP000001302"/>
    </source>
</evidence>
<dbReference type="Pfam" id="PF08281">
    <property type="entry name" value="Sigma70_r4_2"/>
    <property type="match status" value="1"/>
</dbReference>
<evidence type="ECO:0000256" key="5">
    <source>
        <dbReference type="ARBA" id="ARBA00023163"/>
    </source>
</evidence>
<dbReference type="CDD" id="cd06171">
    <property type="entry name" value="Sigma70_r4"/>
    <property type="match status" value="1"/>
</dbReference>
<evidence type="ECO:0000256" key="3">
    <source>
        <dbReference type="ARBA" id="ARBA00023082"/>
    </source>
</evidence>
<reference evidence="9" key="1">
    <citation type="submission" date="2010-08" db="EMBL/GenBank/DDBJ databases">
        <title>Genome sequence of Parvularcula bermudensis HTCC2503.</title>
        <authorList>
            <person name="Kang D.-M."/>
            <person name="Oh H.-M."/>
            <person name="Cho J.-C."/>
        </authorList>
    </citation>
    <scope>NUCLEOTIDE SEQUENCE [LARGE SCALE GENOMIC DNA]</scope>
    <source>
        <strain evidence="9">ATCC BAA-594 / HTCC2503 / KCTC 12087</strain>
    </source>
</reference>
<dbReference type="HOGENOM" id="CLU_047691_10_2_5"/>
<dbReference type="InterPro" id="IPR036388">
    <property type="entry name" value="WH-like_DNA-bd_sf"/>
</dbReference>
<dbReference type="InterPro" id="IPR007627">
    <property type="entry name" value="RNA_pol_sigma70_r2"/>
</dbReference>
<dbReference type="Proteomes" id="UP000001302">
    <property type="component" value="Chromosome"/>
</dbReference>
<dbReference type="Gene3D" id="1.10.10.10">
    <property type="entry name" value="Winged helix-like DNA-binding domain superfamily/Winged helix DNA-binding domain"/>
    <property type="match status" value="1"/>
</dbReference>
<dbReference type="InterPro" id="IPR013325">
    <property type="entry name" value="RNA_pol_sigma_r2"/>
</dbReference>
<keyword evidence="3" id="KW-0731">Sigma factor</keyword>
<dbReference type="AlphaFoldDB" id="E0TCI2"/>
<protein>
    <submittedName>
        <fullName evidence="8">Uncharacterized protein</fullName>
    </submittedName>
</protein>
<keyword evidence="9" id="KW-1185">Reference proteome</keyword>
<gene>
    <name evidence="8" type="ordered locus">PB2503_02472</name>
</gene>
<evidence type="ECO:0000259" key="7">
    <source>
        <dbReference type="Pfam" id="PF08281"/>
    </source>
</evidence>
<dbReference type="InterPro" id="IPR013249">
    <property type="entry name" value="RNA_pol_sigma70_r4_t2"/>
</dbReference>
<comment type="similarity">
    <text evidence="1">Belongs to the sigma-70 factor family. ECF subfamily.</text>
</comment>
<dbReference type="PANTHER" id="PTHR43133:SF58">
    <property type="entry name" value="ECF RNA POLYMERASE SIGMA FACTOR SIGD"/>
    <property type="match status" value="1"/>
</dbReference>
<accession>E0TCI2</accession>
<dbReference type="KEGG" id="pbr:PB2503_02472"/>
<evidence type="ECO:0000256" key="2">
    <source>
        <dbReference type="ARBA" id="ARBA00023015"/>
    </source>
</evidence>
<evidence type="ECO:0000259" key="6">
    <source>
        <dbReference type="Pfam" id="PF04542"/>
    </source>
</evidence>
<dbReference type="STRING" id="314260.PB2503_02472"/>
<proteinExistence type="inferred from homology"/>
<dbReference type="InterPro" id="IPR014284">
    <property type="entry name" value="RNA_pol_sigma-70_dom"/>
</dbReference>
<dbReference type="GO" id="GO:0006352">
    <property type="term" value="P:DNA-templated transcription initiation"/>
    <property type="evidence" value="ECO:0007669"/>
    <property type="project" value="InterPro"/>
</dbReference>
<keyword evidence="5" id="KW-0804">Transcription</keyword>
<dbReference type="NCBIfam" id="TIGR02937">
    <property type="entry name" value="sigma70-ECF"/>
    <property type="match status" value="1"/>
</dbReference>
<dbReference type="Pfam" id="PF04542">
    <property type="entry name" value="Sigma70_r2"/>
    <property type="match status" value="1"/>
</dbReference>
<keyword evidence="4" id="KW-0238">DNA-binding</keyword>
<dbReference type="InterPro" id="IPR013324">
    <property type="entry name" value="RNA_pol_sigma_r3/r4-like"/>
</dbReference>
<keyword evidence="2" id="KW-0805">Transcription regulation</keyword>
<reference evidence="8 9" key="2">
    <citation type="journal article" date="2011" name="J. Bacteriol.">
        <title>Complete genome sequence of strain HTCC2503T of Parvularcula bermudensis, the type species of the order "Parvularculales" in the class Alphaproteobacteria.</title>
        <authorList>
            <person name="Oh H.M."/>
            <person name="Kang I."/>
            <person name="Vergin K.L."/>
            <person name="Kang D."/>
            <person name="Rhee K.H."/>
            <person name="Giovannoni S.J."/>
            <person name="Cho J.C."/>
        </authorList>
    </citation>
    <scope>NUCLEOTIDE SEQUENCE [LARGE SCALE GENOMIC DNA]</scope>
    <source>
        <strain evidence="9">ATCC BAA-594 / HTCC2503 / KCTC 12087</strain>
    </source>
</reference>
<dbReference type="SUPFAM" id="SSF88946">
    <property type="entry name" value="Sigma2 domain of RNA polymerase sigma factors"/>
    <property type="match status" value="1"/>
</dbReference>
<dbReference type="GO" id="GO:0016987">
    <property type="term" value="F:sigma factor activity"/>
    <property type="evidence" value="ECO:0007669"/>
    <property type="project" value="UniProtKB-KW"/>
</dbReference>
<dbReference type="EMBL" id="CP002156">
    <property type="protein sequence ID" value="ADM08571.1"/>
    <property type="molecule type" value="Genomic_DNA"/>
</dbReference>
<dbReference type="Gene3D" id="1.10.1740.10">
    <property type="match status" value="1"/>
</dbReference>
<dbReference type="PANTHER" id="PTHR43133">
    <property type="entry name" value="RNA POLYMERASE ECF-TYPE SIGMA FACTO"/>
    <property type="match status" value="1"/>
</dbReference>